<dbReference type="AlphaFoldDB" id="A0A0R1MG11"/>
<evidence type="ECO:0000313" key="5">
    <source>
        <dbReference type="Proteomes" id="UP000051448"/>
    </source>
</evidence>
<proteinExistence type="inferred from homology"/>
<sequence length="457" mass="53298">MSEMVVEEKDFTPKDGFVVYTRKKLYESQLEVVLKLYQPLIGTASFSLYALLRTMIQPDLQLSRRKMHSELFDLLDIGLQSFYEARCKLEAIGLLRTFEQNDELGKLIIYEIQEPQEPENFFTDDLLRSLLLETVGERIFKELQTYFFFSPINKTKAVETTKHFLEVFTVQPQTLNEGRNLIDAKQAPMYKSKIKQSSNLDEEFLKQLIDHSFIDSKQVFDNYQRLTAANAVYGLDELVLLNLLEEAANIATNQVDFDLFWKLVHDKFSKQDSKPVLATNTDKKTENTVNKKQKIMKSEDQELLDASKAYAPAEFLQELKREQGSFVTSSERNVIEWIVQKNLFQADIINILIHYMIVDRGMATLNRAFFEAVIADWSQKKISTPEEAMIQVRTFNAPKKNTKYVQTKGYVGKKIVQKEKLPEWAKTEHVSENESTWSKEKQEQLKKRLSRFKKKID</sequence>
<dbReference type="STRING" id="1423759.FC92_GL000248"/>
<reference evidence="4 5" key="1">
    <citation type="journal article" date="2015" name="Genome Announc.">
        <title>Expanding the biotechnology potential of lactobacilli through comparative genomics of 213 strains and associated genera.</title>
        <authorList>
            <person name="Sun Z."/>
            <person name="Harris H.M."/>
            <person name="McCann A."/>
            <person name="Guo C."/>
            <person name="Argimon S."/>
            <person name="Zhang W."/>
            <person name="Yang X."/>
            <person name="Jeffery I.B."/>
            <person name="Cooney J.C."/>
            <person name="Kagawa T.F."/>
            <person name="Liu W."/>
            <person name="Song Y."/>
            <person name="Salvetti E."/>
            <person name="Wrobel A."/>
            <person name="Rasinkangas P."/>
            <person name="Parkhill J."/>
            <person name="Rea M.C."/>
            <person name="O'Sullivan O."/>
            <person name="Ritari J."/>
            <person name="Douillard F.P."/>
            <person name="Paul Ross R."/>
            <person name="Yang R."/>
            <person name="Briner A.E."/>
            <person name="Felis G.E."/>
            <person name="de Vos W.M."/>
            <person name="Barrangou R."/>
            <person name="Klaenhammer T.R."/>
            <person name="Caufield P.W."/>
            <person name="Cui Y."/>
            <person name="Zhang H."/>
            <person name="O'Toole P.W."/>
        </authorList>
    </citation>
    <scope>NUCLEOTIDE SEQUENCE [LARGE SCALE GENOMIC DNA]</scope>
    <source>
        <strain evidence="4 5">DSM 19519</strain>
    </source>
</reference>
<dbReference type="Proteomes" id="UP000051448">
    <property type="component" value="Unassembled WGS sequence"/>
</dbReference>
<evidence type="ECO:0000256" key="1">
    <source>
        <dbReference type="ARBA" id="ARBA00093462"/>
    </source>
</evidence>
<feature type="domain" description="DnaB/C C-terminal" evidence="2">
    <location>
        <begin position="317"/>
        <end position="389"/>
    </location>
</feature>
<keyword evidence="5" id="KW-1185">Reference proteome</keyword>
<dbReference type="Pfam" id="PF07261">
    <property type="entry name" value="DnaB_2"/>
    <property type="match status" value="1"/>
</dbReference>
<dbReference type="InterPro" id="IPR058660">
    <property type="entry name" value="WHD_DnaB"/>
</dbReference>
<dbReference type="EMBL" id="AZDX01000011">
    <property type="protein sequence ID" value="KRL07015.1"/>
    <property type="molecule type" value="Genomic_DNA"/>
</dbReference>
<dbReference type="Pfam" id="PF25888">
    <property type="entry name" value="WHD_DnaB"/>
    <property type="match status" value="1"/>
</dbReference>
<gene>
    <name evidence="4" type="ORF">FC92_GL000248</name>
</gene>
<comment type="caution">
    <text evidence="4">The sequence shown here is derived from an EMBL/GenBank/DDBJ whole genome shotgun (WGS) entry which is preliminary data.</text>
</comment>
<feature type="domain" description="Replicative helicase loading/DNA remodeling protein DnaB N-terminal winged helix" evidence="3">
    <location>
        <begin position="13"/>
        <end position="247"/>
    </location>
</feature>
<evidence type="ECO:0000259" key="2">
    <source>
        <dbReference type="Pfam" id="PF07261"/>
    </source>
</evidence>
<protein>
    <submittedName>
        <fullName evidence="4">Chromosome replication initiation membrane attachment protein</fullName>
    </submittedName>
</protein>
<evidence type="ECO:0000313" key="4">
    <source>
        <dbReference type="EMBL" id="KRL07015.1"/>
    </source>
</evidence>
<evidence type="ECO:0000259" key="3">
    <source>
        <dbReference type="Pfam" id="PF25888"/>
    </source>
</evidence>
<name>A0A0R1MG11_9LACO</name>
<accession>A0A0R1MG11</accession>
<dbReference type="InterPro" id="IPR006343">
    <property type="entry name" value="DnaB/C_C"/>
</dbReference>
<organism evidence="4 5">
    <name type="scientific">Liquorilactobacillus hordei DSM 19519</name>
    <dbReference type="NCBI Taxonomy" id="1423759"/>
    <lineage>
        <taxon>Bacteria</taxon>
        <taxon>Bacillati</taxon>
        <taxon>Bacillota</taxon>
        <taxon>Bacilli</taxon>
        <taxon>Lactobacillales</taxon>
        <taxon>Lactobacillaceae</taxon>
        <taxon>Liquorilactobacillus</taxon>
    </lineage>
</organism>
<comment type="similarity">
    <text evidence="1">Belongs to the DnaB/DnaD family.</text>
</comment>
<dbReference type="PATRIC" id="fig|1423759.3.peg.258"/>